<feature type="transmembrane region" description="Helical" evidence="2">
    <location>
        <begin position="47"/>
        <end position="64"/>
    </location>
</feature>
<dbReference type="PANTHER" id="PTHR40465:SF1">
    <property type="entry name" value="DUF6534 DOMAIN-CONTAINING PROTEIN"/>
    <property type="match status" value="1"/>
</dbReference>
<evidence type="ECO:0000259" key="3">
    <source>
        <dbReference type="Pfam" id="PF20152"/>
    </source>
</evidence>
<dbReference type="PANTHER" id="PTHR40465">
    <property type="entry name" value="CHROMOSOME 1, WHOLE GENOME SHOTGUN SEQUENCE"/>
    <property type="match status" value="1"/>
</dbReference>
<dbReference type="EMBL" id="ML179464">
    <property type="protein sequence ID" value="THU87094.1"/>
    <property type="molecule type" value="Genomic_DNA"/>
</dbReference>
<gene>
    <name evidence="4" type="ORF">K435DRAFT_762864</name>
</gene>
<name>A0A4S8LDW5_DENBC</name>
<proteinExistence type="predicted"/>
<feature type="domain" description="DUF6534" evidence="3">
    <location>
        <begin position="165"/>
        <end position="251"/>
    </location>
</feature>
<feature type="transmembrane region" description="Helical" evidence="2">
    <location>
        <begin position="14"/>
        <end position="35"/>
    </location>
</feature>
<evidence type="ECO:0000313" key="4">
    <source>
        <dbReference type="EMBL" id="THU87094.1"/>
    </source>
</evidence>
<keyword evidence="2" id="KW-0472">Membrane</keyword>
<reference evidence="4 5" key="1">
    <citation type="journal article" date="2019" name="Nat. Ecol. Evol.">
        <title>Megaphylogeny resolves global patterns of mushroom evolution.</title>
        <authorList>
            <person name="Varga T."/>
            <person name="Krizsan K."/>
            <person name="Foldi C."/>
            <person name="Dima B."/>
            <person name="Sanchez-Garcia M."/>
            <person name="Sanchez-Ramirez S."/>
            <person name="Szollosi G.J."/>
            <person name="Szarkandi J.G."/>
            <person name="Papp V."/>
            <person name="Albert L."/>
            <person name="Andreopoulos W."/>
            <person name="Angelini C."/>
            <person name="Antonin V."/>
            <person name="Barry K.W."/>
            <person name="Bougher N.L."/>
            <person name="Buchanan P."/>
            <person name="Buyck B."/>
            <person name="Bense V."/>
            <person name="Catcheside P."/>
            <person name="Chovatia M."/>
            <person name="Cooper J."/>
            <person name="Damon W."/>
            <person name="Desjardin D."/>
            <person name="Finy P."/>
            <person name="Geml J."/>
            <person name="Haridas S."/>
            <person name="Hughes K."/>
            <person name="Justo A."/>
            <person name="Karasinski D."/>
            <person name="Kautmanova I."/>
            <person name="Kiss B."/>
            <person name="Kocsube S."/>
            <person name="Kotiranta H."/>
            <person name="LaButti K.M."/>
            <person name="Lechner B.E."/>
            <person name="Liimatainen K."/>
            <person name="Lipzen A."/>
            <person name="Lukacs Z."/>
            <person name="Mihaltcheva S."/>
            <person name="Morgado L.N."/>
            <person name="Niskanen T."/>
            <person name="Noordeloos M.E."/>
            <person name="Ohm R.A."/>
            <person name="Ortiz-Santana B."/>
            <person name="Ovrebo C."/>
            <person name="Racz N."/>
            <person name="Riley R."/>
            <person name="Savchenko A."/>
            <person name="Shiryaev A."/>
            <person name="Soop K."/>
            <person name="Spirin V."/>
            <person name="Szebenyi C."/>
            <person name="Tomsovsky M."/>
            <person name="Tulloss R.E."/>
            <person name="Uehling J."/>
            <person name="Grigoriev I.V."/>
            <person name="Vagvolgyi C."/>
            <person name="Papp T."/>
            <person name="Martin F.M."/>
            <person name="Miettinen O."/>
            <person name="Hibbett D.S."/>
            <person name="Nagy L.G."/>
        </authorList>
    </citation>
    <scope>NUCLEOTIDE SEQUENCE [LARGE SCALE GENOMIC DNA]</scope>
    <source>
        <strain evidence="4 5">CBS 962.96</strain>
    </source>
</reference>
<feature type="transmembrane region" description="Helical" evidence="2">
    <location>
        <begin position="84"/>
        <end position="106"/>
    </location>
</feature>
<keyword evidence="2" id="KW-1133">Transmembrane helix</keyword>
<feature type="region of interest" description="Disordered" evidence="1">
    <location>
        <begin position="287"/>
        <end position="325"/>
    </location>
</feature>
<feature type="transmembrane region" description="Helical" evidence="2">
    <location>
        <begin position="200"/>
        <end position="222"/>
    </location>
</feature>
<dbReference type="AlphaFoldDB" id="A0A4S8LDW5"/>
<evidence type="ECO:0000256" key="2">
    <source>
        <dbReference type="SAM" id="Phobius"/>
    </source>
</evidence>
<keyword evidence="5" id="KW-1185">Reference proteome</keyword>
<evidence type="ECO:0000313" key="5">
    <source>
        <dbReference type="Proteomes" id="UP000297245"/>
    </source>
</evidence>
<accession>A0A4S8LDW5</accession>
<dbReference type="OrthoDB" id="2681808at2759"/>
<dbReference type="InterPro" id="IPR045339">
    <property type="entry name" value="DUF6534"/>
</dbReference>
<sequence>MSERDSKAEIRPHILAYPIDSFFYGVLVLQVYMYHFSFPNDRKWQKILVYFVFSFSTLETILQLSDMVQLFADDFDTPGAFTKIRTSSALLPIFTGIVSCAVQLFYSYQIYIAFHSKILGTTIAAISVFQTSVAIAHGVRAFQLADLRVLRQRSFVTFSIWLIGSAVCDIIIAISMTIYLLCTDSDLKYTHAPLRKLLRLIIETGTASATFATLGSVIFLAIPTKTGVHHIFVKCLVNVYSNSLLMVLNGRTWVSETRPRLRHQSSTIPIDTISEAIDFTNIRFTTQESGSKGTSTSGTSSRLQGSSNVSSASGEMPTHFDAQIA</sequence>
<evidence type="ECO:0000256" key="1">
    <source>
        <dbReference type="SAM" id="MobiDB-lite"/>
    </source>
</evidence>
<protein>
    <recommendedName>
        <fullName evidence="3">DUF6534 domain-containing protein</fullName>
    </recommendedName>
</protein>
<feature type="compositionally biased region" description="Low complexity" evidence="1">
    <location>
        <begin position="287"/>
        <end position="307"/>
    </location>
</feature>
<dbReference type="Pfam" id="PF20152">
    <property type="entry name" value="DUF6534"/>
    <property type="match status" value="1"/>
</dbReference>
<dbReference type="Proteomes" id="UP000297245">
    <property type="component" value="Unassembled WGS sequence"/>
</dbReference>
<keyword evidence="2" id="KW-0812">Transmembrane</keyword>
<feature type="transmembrane region" description="Helical" evidence="2">
    <location>
        <begin position="158"/>
        <end position="180"/>
    </location>
</feature>
<organism evidence="4 5">
    <name type="scientific">Dendrothele bispora (strain CBS 962.96)</name>
    <dbReference type="NCBI Taxonomy" id="1314807"/>
    <lineage>
        <taxon>Eukaryota</taxon>
        <taxon>Fungi</taxon>
        <taxon>Dikarya</taxon>
        <taxon>Basidiomycota</taxon>
        <taxon>Agaricomycotina</taxon>
        <taxon>Agaricomycetes</taxon>
        <taxon>Agaricomycetidae</taxon>
        <taxon>Agaricales</taxon>
        <taxon>Agaricales incertae sedis</taxon>
        <taxon>Dendrothele</taxon>
    </lineage>
</organism>
<feature type="transmembrane region" description="Helical" evidence="2">
    <location>
        <begin position="118"/>
        <end position="138"/>
    </location>
</feature>